<dbReference type="Proteomes" id="UP000472676">
    <property type="component" value="Unassembled WGS sequence"/>
</dbReference>
<dbReference type="PROSITE" id="PS00041">
    <property type="entry name" value="HTH_ARAC_FAMILY_1"/>
    <property type="match status" value="1"/>
</dbReference>
<dbReference type="PRINTS" id="PR00032">
    <property type="entry name" value="HTHARAC"/>
</dbReference>
<name>A0A6M2BQ38_9GAMM</name>
<proteinExistence type="predicted"/>
<dbReference type="InterPro" id="IPR018060">
    <property type="entry name" value="HTH_AraC"/>
</dbReference>
<evidence type="ECO:0000313" key="6">
    <source>
        <dbReference type="Proteomes" id="UP000472676"/>
    </source>
</evidence>
<keyword evidence="2" id="KW-0238">DNA-binding</keyword>
<evidence type="ECO:0000259" key="4">
    <source>
        <dbReference type="PROSITE" id="PS01124"/>
    </source>
</evidence>
<evidence type="ECO:0000313" key="5">
    <source>
        <dbReference type="EMBL" id="NGY04199.1"/>
    </source>
</evidence>
<reference evidence="5 6" key="1">
    <citation type="journal article" date="2014" name="Int. J. Syst. Evol. Microbiol.">
        <title>Solimonas terrae sp. nov., isolated from soil.</title>
        <authorList>
            <person name="Kim S.J."/>
            <person name="Moon J.Y."/>
            <person name="Weon H.Y."/>
            <person name="Ahn J.H."/>
            <person name="Chen W.M."/>
            <person name="Kwon S.W."/>
        </authorList>
    </citation>
    <scope>NUCLEOTIDE SEQUENCE [LARGE SCALE GENOMIC DNA]</scope>
    <source>
        <strain evidence="5 6">KIS83-12</strain>
    </source>
</reference>
<keyword evidence="6" id="KW-1185">Reference proteome</keyword>
<keyword evidence="1" id="KW-0805">Transcription regulation</keyword>
<dbReference type="Gene3D" id="1.10.10.60">
    <property type="entry name" value="Homeodomain-like"/>
    <property type="match status" value="2"/>
</dbReference>
<keyword evidence="3" id="KW-0804">Transcription</keyword>
<dbReference type="EMBL" id="JAAMOW010000002">
    <property type="protein sequence ID" value="NGY04199.1"/>
    <property type="molecule type" value="Genomic_DNA"/>
</dbReference>
<feature type="domain" description="HTH araC/xylS-type" evidence="4">
    <location>
        <begin position="167"/>
        <end position="265"/>
    </location>
</feature>
<dbReference type="PANTHER" id="PTHR46796">
    <property type="entry name" value="HTH-TYPE TRANSCRIPTIONAL ACTIVATOR RHAS-RELATED"/>
    <property type="match status" value="1"/>
</dbReference>
<dbReference type="InterPro" id="IPR020449">
    <property type="entry name" value="Tscrpt_reg_AraC-type_HTH"/>
</dbReference>
<comment type="caution">
    <text evidence="5">The sequence shown here is derived from an EMBL/GenBank/DDBJ whole genome shotgun (WGS) entry which is preliminary data.</text>
</comment>
<dbReference type="SUPFAM" id="SSF46689">
    <property type="entry name" value="Homeodomain-like"/>
    <property type="match status" value="2"/>
</dbReference>
<evidence type="ECO:0000256" key="1">
    <source>
        <dbReference type="ARBA" id="ARBA00023015"/>
    </source>
</evidence>
<dbReference type="GO" id="GO:0043565">
    <property type="term" value="F:sequence-specific DNA binding"/>
    <property type="evidence" value="ECO:0007669"/>
    <property type="project" value="InterPro"/>
</dbReference>
<sequence length="294" mass="32597">MPDVTILKQGALTVADYRCRALPGERAYDEQHLRHSISYVRRGSFGCRSRGREYELVAGAFLIGHPGDEYRCTHDHHVCGDECLSFHFDAGLVETIGDRRQSWRAGWMPPVPELMVLGELAQAAADGCSEVALDELGLLLAARFLAVHAGKGNRLSSPSAVDRRRAVETALWIDAQAVQDIDLAAMARVAGLSAFHFLRLFVRVLGVTPHQYLLRARLRRAARLLVGNEQPIIDVAYDAGFNDVSNFVRSFRRAAGVPPRMFRNASRGDRKIFQERLARPIQTAVSISGDLSHV</sequence>
<dbReference type="SMART" id="SM00342">
    <property type="entry name" value="HTH_ARAC"/>
    <property type="match status" value="1"/>
</dbReference>
<protein>
    <submittedName>
        <fullName evidence="5">Helix-turn-helix transcriptional regulator</fullName>
    </submittedName>
</protein>
<dbReference type="InterPro" id="IPR018062">
    <property type="entry name" value="HTH_AraC-typ_CS"/>
</dbReference>
<organism evidence="5 6">
    <name type="scientific">Solimonas terrae</name>
    <dbReference type="NCBI Taxonomy" id="1396819"/>
    <lineage>
        <taxon>Bacteria</taxon>
        <taxon>Pseudomonadati</taxon>
        <taxon>Pseudomonadota</taxon>
        <taxon>Gammaproteobacteria</taxon>
        <taxon>Nevskiales</taxon>
        <taxon>Nevskiaceae</taxon>
        <taxon>Solimonas</taxon>
    </lineage>
</organism>
<dbReference type="Pfam" id="PF12833">
    <property type="entry name" value="HTH_18"/>
    <property type="match status" value="1"/>
</dbReference>
<dbReference type="PANTHER" id="PTHR46796:SF14">
    <property type="entry name" value="TRANSCRIPTIONAL REGULATORY PROTEIN"/>
    <property type="match status" value="1"/>
</dbReference>
<gene>
    <name evidence="5" type="ORF">G7Y85_05440</name>
</gene>
<dbReference type="PROSITE" id="PS01124">
    <property type="entry name" value="HTH_ARAC_FAMILY_2"/>
    <property type="match status" value="1"/>
</dbReference>
<dbReference type="InterPro" id="IPR050204">
    <property type="entry name" value="AraC_XylS_family_regulators"/>
</dbReference>
<dbReference type="InterPro" id="IPR009057">
    <property type="entry name" value="Homeodomain-like_sf"/>
</dbReference>
<dbReference type="RefSeq" id="WP_166252959.1">
    <property type="nucleotide sequence ID" value="NZ_JAAMOW010000002.1"/>
</dbReference>
<dbReference type="AlphaFoldDB" id="A0A6M2BQ38"/>
<evidence type="ECO:0000256" key="2">
    <source>
        <dbReference type="ARBA" id="ARBA00023125"/>
    </source>
</evidence>
<accession>A0A6M2BQ38</accession>
<evidence type="ECO:0000256" key="3">
    <source>
        <dbReference type="ARBA" id="ARBA00023163"/>
    </source>
</evidence>
<dbReference type="GO" id="GO:0003700">
    <property type="term" value="F:DNA-binding transcription factor activity"/>
    <property type="evidence" value="ECO:0007669"/>
    <property type="project" value="InterPro"/>
</dbReference>